<evidence type="ECO:0000256" key="5">
    <source>
        <dbReference type="ARBA" id="ARBA00022679"/>
    </source>
</evidence>
<comment type="similarity">
    <text evidence="3 10">Belongs to the ALG6/ALG8 glucosyltransferase family.</text>
</comment>
<feature type="transmembrane region" description="Helical" evidence="10">
    <location>
        <begin position="205"/>
        <end position="226"/>
    </location>
</feature>
<keyword evidence="12" id="KW-1185">Reference proteome</keyword>
<proteinExistence type="inferred from homology"/>
<feature type="transmembrane region" description="Helical" evidence="10">
    <location>
        <begin position="363"/>
        <end position="383"/>
    </location>
</feature>
<dbReference type="PANTHER" id="PTHR12413">
    <property type="entry name" value="DOLICHYL GLYCOSYLTRANSFERASE"/>
    <property type="match status" value="1"/>
</dbReference>
<feature type="transmembrane region" description="Helical" evidence="10">
    <location>
        <begin position="246"/>
        <end position="266"/>
    </location>
</feature>
<dbReference type="GO" id="GO:0042283">
    <property type="term" value="F:dolichyl pyrophosphate Glc1Man9GlcNAc2 alpha-1,3-glucosyltransferase activity"/>
    <property type="evidence" value="ECO:0007669"/>
    <property type="project" value="TreeGrafter"/>
</dbReference>
<dbReference type="EC" id="2.4.1.-" evidence="10"/>
<evidence type="ECO:0000256" key="4">
    <source>
        <dbReference type="ARBA" id="ARBA00022676"/>
    </source>
</evidence>
<evidence type="ECO:0000313" key="11">
    <source>
        <dbReference type="EMBL" id="KAF9412888.1"/>
    </source>
</evidence>
<name>A0A835GDS0_SPOEX</name>
<dbReference type="UniPathway" id="UPA00378"/>
<dbReference type="GO" id="GO:0005789">
    <property type="term" value="C:endoplasmic reticulum membrane"/>
    <property type="evidence" value="ECO:0007669"/>
    <property type="project" value="UniProtKB-SubCell"/>
</dbReference>
<reference evidence="11" key="1">
    <citation type="submission" date="2020-08" db="EMBL/GenBank/DDBJ databases">
        <title>Spodoptera exigua strain:BAW_Kor-Di-RS1 Genome sequencing and assembly.</title>
        <authorList>
            <person name="Kim J."/>
            <person name="Nam H.Y."/>
            <person name="Kwon M."/>
            <person name="Choi J.H."/>
            <person name="Cho S.R."/>
            <person name="Kim G.-H."/>
        </authorList>
    </citation>
    <scope>NUCLEOTIDE SEQUENCE</scope>
    <source>
        <strain evidence="11">BAW_Kor-Di-RS1</strain>
        <tissue evidence="11">Whole-body</tissue>
    </source>
</reference>
<evidence type="ECO:0000256" key="7">
    <source>
        <dbReference type="ARBA" id="ARBA00022824"/>
    </source>
</evidence>
<keyword evidence="6 10" id="KW-0812">Transmembrane</keyword>
<feature type="transmembrane region" description="Helical" evidence="10">
    <location>
        <begin position="173"/>
        <end position="198"/>
    </location>
</feature>
<comment type="caution">
    <text evidence="11">The sequence shown here is derived from an EMBL/GenBank/DDBJ whole genome shotgun (WGS) entry which is preliminary data.</text>
</comment>
<feature type="transmembrane region" description="Helical" evidence="10">
    <location>
        <begin position="119"/>
        <end position="135"/>
    </location>
</feature>
<evidence type="ECO:0000256" key="10">
    <source>
        <dbReference type="RuleBase" id="RU363110"/>
    </source>
</evidence>
<keyword evidence="5 10" id="KW-0808">Transferase</keyword>
<gene>
    <name evidence="11" type="ORF">HW555_008734</name>
</gene>
<evidence type="ECO:0000256" key="9">
    <source>
        <dbReference type="ARBA" id="ARBA00023136"/>
    </source>
</evidence>
<evidence type="ECO:0000256" key="3">
    <source>
        <dbReference type="ARBA" id="ARBA00008715"/>
    </source>
</evidence>
<accession>A0A835GDS0</accession>
<evidence type="ECO:0000256" key="8">
    <source>
        <dbReference type="ARBA" id="ARBA00022989"/>
    </source>
</evidence>
<comment type="subcellular location">
    <subcellularLocation>
        <location evidence="1 10">Endoplasmic reticulum membrane</location>
        <topology evidence="1 10">Multi-pass membrane protein</topology>
    </subcellularLocation>
</comment>
<dbReference type="EMBL" id="JACKWZ010000175">
    <property type="protein sequence ID" value="KAF9412888.1"/>
    <property type="molecule type" value="Genomic_DNA"/>
</dbReference>
<feature type="transmembrane region" description="Helical" evidence="10">
    <location>
        <begin position="431"/>
        <end position="453"/>
    </location>
</feature>
<dbReference type="AlphaFoldDB" id="A0A835GDS0"/>
<protein>
    <recommendedName>
        <fullName evidence="10">Alpha-1,3-glucosyltransferase</fullName>
        <ecNumber evidence="10">2.4.1.-</ecNumber>
    </recommendedName>
</protein>
<feature type="transmembrane region" description="Helical" evidence="10">
    <location>
        <begin position="278"/>
        <end position="295"/>
    </location>
</feature>
<organism evidence="11 12">
    <name type="scientific">Spodoptera exigua</name>
    <name type="common">Beet armyworm</name>
    <name type="synonym">Noctua fulgens</name>
    <dbReference type="NCBI Taxonomy" id="7107"/>
    <lineage>
        <taxon>Eukaryota</taxon>
        <taxon>Metazoa</taxon>
        <taxon>Ecdysozoa</taxon>
        <taxon>Arthropoda</taxon>
        <taxon>Hexapoda</taxon>
        <taxon>Insecta</taxon>
        <taxon>Pterygota</taxon>
        <taxon>Neoptera</taxon>
        <taxon>Endopterygota</taxon>
        <taxon>Lepidoptera</taxon>
        <taxon>Glossata</taxon>
        <taxon>Ditrysia</taxon>
        <taxon>Noctuoidea</taxon>
        <taxon>Noctuidae</taxon>
        <taxon>Amphipyrinae</taxon>
        <taxon>Spodoptera</taxon>
    </lineage>
</organism>
<evidence type="ECO:0000256" key="2">
    <source>
        <dbReference type="ARBA" id="ARBA00004922"/>
    </source>
</evidence>
<evidence type="ECO:0000256" key="1">
    <source>
        <dbReference type="ARBA" id="ARBA00004477"/>
    </source>
</evidence>
<keyword evidence="4 10" id="KW-0328">Glycosyltransferase</keyword>
<dbReference type="InterPro" id="IPR004856">
    <property type="entry name" value="Glyco_trans_ALG6/ALG8"/>
</dbReference>
<comment type="pathway">
    <text evidence="2 10">Protein modification; protein glycosylation.</text>
</comment>
<dbReference type="GO" id="GO:0006487">
    <property type="term" value="P:protein N-linked glycosylation"/>
    <property type="evidence" value="ECO:0007669"/>
    <property type="project" value="TreeGrafter"/>
</dbReference>
<evidence type="ECO:0000313" key="12">
    <source>
        <dbReference type="Proteomes" id="UP000648187"/>
    </source>
</evidence>
<dbReference type="Pfam" id="PF03155">
    <property type="entry name" value="Alg6_Alg8"/>
    <property type="match status" value="1"/>
</dbReference>
<feature type="transmembrane region" description="Helical" evidence="10">
    <location>
        <begin position="329"/>
        <end position="351"/>
    </location>
</feature>
<evidence type="ECO:0000256" key="6">
    <source>
        <dbReference type="ARBA" id="ARBA00022692"/>
    </source>
</evidence>
<feature type="transmembrane region" description="Helical" evidence="10">
    <location>
        <begin position="478"/>
        <end position="499"/>
    </location>
</feature>
<feature type="transmembrane region" description="Helical" evidence="10">
    <location>
        <begin position="505"/>
        <end position="529"/>
    </location>
</feature>
<keyword evidence="7 10" id="KW-0256">Endoplasmic reticulum</keyword>
<feature type="transmembrane region" description="Helical" evidence="10">
    <location>
        <begin position="81"/>
        <end position="99"/>
    </location>
</feature>
<sequence length="554" mass="64388">MPSEKEWGCATCKNMFIRVDRDRRYASTSEQNFRFKLLEPKAEPDVHSTDFEVHRNWLAITHNLTLDKWYYDNTSEWTLDYPPFFAWLEFVMSFVAKYFDPQMLYLTNLNYKSDMTILFQRLSVIVLDFVYIYSVKRLSGFIGDGKLLVFILLMSCPGLLMIDHIHFQYNGFLFGILLYSISHIIENNCLIAAFWFAVLLNLKHIFLYVAPVYIVYLFRAYCFTISSVDGVHTPWYSFSLANLFKLAFTVIFVFGLSFGPFIHHIPQILSRLFPFKRGLCHAYWAPNFWAIYNFVDKVLQNIGTKLGLLRIPKAEASMTGGLVQQYDHAVLPSITPTMTIVLTVVTMIPALIKLWHLCADRRYRVLSFVYGGLCGMFLFVWLARSRESYTHDIGTVDFPLSAGRRGRQTVLNTNNSRELLTVPLLYPKNLFSIKFFILLTHVALAFVNIRTLYEPAKVKGGRRIRVLRLPMLRQIESLYLYGLIVLCVYDNAIHGLWGLDKTLPFLPLMLTSVYCSIGVIYVWLCYYYYFLTFNVSQVPTLCTVNLAEKYKKTS</sequence>
<feature type="transmembrane region" description="Helical" evidence="10">
    <location>
        <begin position="147"/>
        <end position="167"/>
    </location>
</feature>
<dbReference type="PANTHER" id="PTHR12413:SF2">
    <property type="entry name" value="DOLICHYL PYROPHOSPHATE GLC1MAN9GLCNAC2 ALPHA-1,3-GLUCOSYLTRANSFERASE-RELATED"/>
    <property type="match status" value="1"/>
</dbReference>
<dbReference type="Proteomes" id="UP000648187">
    <property type="component" value="Unassembled WGS sequence"/>
</dbReference>
<keyword evidence="9 10" id="KW-0472">Membrane</keyword>
<keyword evidence="8 10" id="KW-1133">Transmembrane helix</keyword>